<evidence type="ECO:0000259" key="1">
    <source>
        <dbReference type="Pfam" id="PF10536"/>
    </source>
</evidence>
<dbReference type="InterPro" id="IPR044824">
    <property type="entry name" value="MAIN-like"/>
</dbReference>
<proteinExistence type="predicted"/>
<name>A0ABR0PPT7_GOSAR</name>
<comment type="caution">
    <text evidence="2">The sequence shown here is derived from an EMBL/GenBank/DDBJ whole genome shotgun (WGS) entry which is preliminary data.</text>
</comment>
<dbReference type="InterPro" id="IPR019557">
    <property type="entry name" value="AminoTfrase-like_pln_mobile"/>
</dbReference>
<feature type="domain" description="Aminotransferase-like plant mobile" evidence="1">
    <location>
        <begin position="60"/>
        <end position="112"/>
    </location>
</feature>
<sequence length="285" mass="33433">MERELICLDNKHISVDQMTMSVDRVLQCYIRNMSGPPSPLMEGYLRDADFWHVTTIGWGCKLDSKLISALIERWRPKTHTFHFPCGECTITLEDVELQLGLLVDGYAVTGSAYSADWGAARFRFPFLRPRVDQPYTFPLITRWNHSASYVGIPTSLEDIRLLLDQWSEAQFQWTPYEDLAIRAVIPDELFQNPNVWHVKVPLVNYAIVEMHQSDRVLRQFGFQQQIPVAPEVLDDEYKIDLRQLHTDWPRFYSAYIEMWENRYDYIPTREPIIVPELASVPEYML</sequence>
<evidence type="ECO:0000313" key="2">
    <source>
        <dbReference type="EMBL" id="KAK5826448.1"/>
    </source>
</evidence>
<dbReference type="PANTHER" id="PTHR46033:SF8">
    <property type="entry name" value="PROTEIN MAINTENANCE OF MERISTEMS-LIKE"/>
    <property type="match status" value="1"/>
</dbReference>
<organism evidence="2 3">
    <name type="scientific">Gossypium arboreum</name>
    <name type="common">Tree cotton</name>
    <name type="synonym">Gossypium nanking</name>
    <dbReference type="NCBI Taxonomy" id="29729"/>
    <lineage>
        <taxon>Eukaryota</taxon>
        <taxon>Viridiplantae</taxon>
        <taxon>Streptophyta</taxon>
        <taxon>Embryophyta</taxon>
        <taxon>Tracheophyta</taxon>
        <taxon>Spermatophyta</taxon>
        <taxon>Magnoliopsida</taxon>
        <taxon>eudicotyledons</taxon>
        <taxon>Gunneridae</taxon>
        <taxon>Pentapetalae</taxon>
        <taxon>rosids</taxon>
        <taxon>malvids</taxon>
        <taxon>Malvales</taxon>
        <taxon>Malvaceae</taxon>
        <taxon>Malvoideae</taxon>
        <taxon>Gossypium</taxon>
    </lineage>
</organism>
<protein>
    <recommendedName>
        <fullName evidence="1">Aminotransferase-like plant mobile domain-containing protein</fullName>
    </recommendedName>
</protein>
<feature type="domain" description="Aminotransferase-like plant mobile" evidence="1">
    <location>
        <begin position="122"/>
        <end position="266"/>
    </location>
</feature>
<dbReference type="Pfam" id="PF10536">
    <property type="entry name" value="PMD"/>
    <property type="match status" value="2"/>
</dbReference>
<dbReference type="PANTHER" id="PTHR46033">
    <property type="entry name" value="PROTEIN MAIN-LIKE 2"/>
    <property type="match status" value="1"/>
</dbReference>
<keyword evidence="3" id="KW-1185">Reference proteome</keyword>
<reference evidence="2 3" key="1">
    <citation type="submission" date="2023-03" db="EMBL/GenBank/DDBJ databases">
        <title>WGS of Gossypium arboreum.</title>
        <authorList>
            <person name="Yu D."/>
        </authorList>
    </citation>
    <scope>NUCLEOTIDE SEQUENCE [LARGE SCALE GENOMIC DNA]</scope>
    <source>
        <tissue evidence="2">Leaf</tissue>
    </source>
</reference>
<gene>
    <name evidence="2" type="ORF">PVK06_021367</name>
</gene>
<dbReference type="EMBL" id="JARKNE010000006">
    <property type="protein sequence ID" value="KAK5826448.1"/>
    <property type="molecule type" value="Genomic_DNA"/>
</dbReference>
<accession>A0ABR0PPT7</accession>
<evidence type="ECO:0000313" key="3">
    <source>
        <dbReference type="Proteomes" id="UP001358586"/>
    </source>
</evidence>
<dbReference type="Proteomes" id="UP001358586">
    <property type="component" value="Chromosome 6"/>
</dbReference>